<evidence type="ECO:0000313" key="1">
    <source>
        <dbReference type="EMBL" id="GEO16232.1"/>
    </source>
</evidence>
<proteinExistence type="predicted"/>
<dbReference type="AlphaFoldDB" id="A0A512BW97"/>
<organism evidence="1 2">
    <name type="scientific">Microvirga aerophila</name>
    <dbReference type="NCBI Taxonomy" id="670291"/>
    <lineage>
        <taxon>Bacteria</taxon>
        <taxon>Pseudomonadati</taxon>
        <taxon>Pseudomonadota</taxon>
        <taxon>Alphaproteobacteria</taxon>
        <taxon>Hyphomicrobiales</taxon>
        <taxon>Methylobacteriaceae</taxon>
        <taxon>Microvirga</taxon>
    </lineage>
</organism>
<name>A0A512BW97_9HYPH</name>
<dbReference type="Proteomes" id="UP000321085">
    <property type="component" value="Unassembled WGS sequence"/>
</dbReference>
<sequence>MTPDKSERRVYEAFTDFPHAERMRLVREIALRSYKDAVDLSACRALIYTYPHSYFHDPLTARAARQVLISLIDRTLIISESALGLMKRTDDRNARVALFLLGDPAVYHDVARVGNPRSLELALQAWTATDLDPRRGLIKQYRNKSIAHRSDPDPGKREPFIDEIHTISGRVVSMLAHLATGAGAQVEATAVNSDTNYLSASAFWKPWQTITGA</sequence>
<dbReference type="EMBL" id="BJYU01000059">
    <property type="protein sequence ID" value="GEO16232.1"/>
    <property type="molecule type" value="Genomic_DNA"/>
</dbReference>
<comment type="caution">
    <text evidence="1">The sequence shown here is derived from an EMBL/GenBank/DDBJ whole genome shotgun (WGS) entry which is preliminary data.</text>
</comment>
<reference evidence="1 2" key="1">
    <citation type="submission" date="2019-07" db="EMBL/GenBank/DDBJ databases">
        <title>Whole genome shotgun sequence of Microvirga aerophila NBRC 106136.</title>
        <authorList>
            <person name="Hosoyama A."/>
            <person name="Uohara A."/>
            <person name="Ohji S."/>
            <person name="Ichikawa N."/>
        </authorList>
    </citation>
    <scope>NUCLEOTIDE SEQUENCE [LARGE SCALE GENOMIC DNA]</scope>
    <source>
        <strain evidence="1 2">NBRC 106136</strain>
    </source>
</reference>
<evidence type="ECO:0000313" key="2">
    <source>
        <dbReference type="Proteomes" id="UP000321085"/>
    </source>
</evidence>
<keyword evidence="2" id="KW-1185">Reference proteome</keyword>
<gene>
    <name evidence="1" type="ORF">MAE02_39280</name>
</gene>
<evidence type="ECO:0008006" key="3">
    <source>
        <dbReference type="Google" id="ProtNLM"/>
    </source>
</evidence>
<dbReference type="RefSeq" id="WP_147021921.1">
    <property type="nucleotide sequence ID" value="NZ_BJYU01000059.1"/>
</dbReference>
<accession>A0A512BW97</accession>
<protein>
    <recommendedName>
        <fullName evidence="3">HEPN AbiU2-like domain-containing protein</fullName>
    </recommendedName>
</protein>